<feature type="non-terminal residue" evidence="3">
    <location>
        <position position="1"/>
    </location>
</feature>
<dbReference type="Pfam" id="PF01364">
    <property type="entry name" value="Peptidase_C25"/>
    <property type="match status" value="1"/>
</dbReference>
<feature type="domain" description="Gingipain" evidence="1">
    <location>
        <begin position="2"/>
        <end position="252"/>
    </location>
</feature>
<dbReference type="GO" id="GO:0006508">
    <property type="term" value="P:proteolysis"/>
    <property type="evidence" value="ECO:0007669"/>
    <property type="project" value="InterPro"/>
</dbReference>
<evidence type="ECO:0000259" key="2">
    <source>
        <dbReference type="Pfam" id="PF18962"/>
    </source>
</evidence>
<dbReference type="SUPFAM" id="SSF52129">
    <property type="entry name" value="Caspase-like"/>
    <property type="match status" value="1"/>
</dbReference>
<name>A0A3B0URN6_9ZZZZ</name>
<dbReference type="Pfam" id="PF18962">
    <property type="entry name" value="Por_Secre_tail"/>
    <property type="match status" value="1"/>
</dbReference>
<evidence type="ECO:0000313" key="3">
    <source>
        <dbReference type="EMBL" id="VAW27289.1"/>
    </source>
</evidence>
<dbReference type="InterPro" id="IPR001769">
    <property type="entry name" value="Gingipain"/>
</dbReference>
<evidence type="ECO:0008006" key="4">
    <source>
        <dbReference type="Google" id="ProtNLM"/>
    </source>
</evidence>
<evidence type="ECO:0000259" key="1">
    <source>
        <dbReference type="Pfam" id="PF01364"/>
    </source>
</evidence>
<dbReference type="Gene3D" id="3.40.50.1460">
    <property type="match status" value="1"/>
</dbReference>
<dbReference type="NCBIfam" id="TIGR04183">
    <property type="entry name" value="Por_Secre_tail"/>
    <property type="match status" value="1"/>
</dbReference>
<reference evidence="3" key="1">
    <citation type="submission" date="2018-06" db="EMBL/GenBank/DDBJ databases">
        <authorList>
            <person name="Zhirakovskaya E."/>
        </authorList>
    </citation>
    <scope>NUCLEOTIDE SEQUENCE</scope>
</reference>
<proteinExistence type="predicted"/>
<dbReference type="GO" id="GO:0008234">
    <property type="term" value="F:cysteine-type peptidase activity"/>
    <property type="evidence" value="ECO:0007669"/>
    <property type="project" value="InterPro"/>
</dbReference>
<dbReference type="AlphaFoldDB" id="A0A3B0URN6"/>
<dbReference type="InterPro" id="IPR029030">
    <property type="entry name" value="Caspase-like_dom_sf"/>
</dbReference>
<organism evidence="3">
    <name type="scientific">hydrothermal vent metagenome</name>
    <dbReference type="NCBI Taxonomy" id="652676"/>
    <lineage>
        <taxon>unclassified sequences</taxon>
        <taxon>metagenomes</taxon>
        <taxon>ecological metagenomes</taxon>
    </lineage>
</organism>
<gene>
    <name evidence="3" type="ORF">MNBD_BACTEROID07-1188</name>
</gene>
<sequence length="432" mass="47567">GNDHYPDLFIGRFSAETPRQLLTMVDRTLAYEINPSSGNWYTRAIGIGSETGPGYRGLMDYQQIRFVDSAYLLTATYRHIAEFFDGSQGGNDANGNPTASMLRTAINRGGGIINYCGHGSTTGWVTTHFDNSQVSKLENNNKWPYIISVSCATGNFVHQDCFAESWLRASYGGKPAGAVAVLMPTIDQSWDPPMYAQQQMNALLAAPDSAYPPRTFAAICMDGCIKMNDEYGTDGYEITDTWTVFGDPSLEVRTDTPKDIEADYPVSVDDTCSSILVKTNLHNGRVALFSKGIIYAVTNVDSFGNALLPVDSIPTGNQADLTITAFNHRPFFGKIQWSSDLDMKTNRKNALGLKVFPNPAKAMVSLSFVLKTGNETKMNVYDLSGKRITTLFSGKLAPGKHYLRWKPNTSGVYILRLKAGKNIVEKKIVFLK</sequence>
<dbReference type="EMBL" id="UOET01000092">
    <property type="protein sequence ID" value="VAW27289.1"/>
    <property type="molecule type" value="Genomic_DNA"/>
</dbReference>
<dbReference type="InterPro" id="IPR013783">
    <property type="entry name" value="Ig-like_fold"/>
</dbReference>
<protein>
    <recommendedName>
        <fullName evidence="4">Gingipain domain-containing protein</fullName>
    </recommendedName>
</protein>
<dbReference type="Gene3D" id="2.60.40.10">
    <property type="entry name" value="Immunoglobulins"/>
    <property type="match status" value="1"/>
</dbReference>
<accession>A0A3B0URN6</accession>
<dbReference type="InterPro" id="IPR026444">
    <property type="entry name" value="Secre_tail"/>
</dbReference>
<feature type="domain" description="Secretion system C-terminal sorting" evidence="2">
    <location>
        <begin position="355"/>
        <end position="429"/>
    </location>
</feature>